<dbReference type="InterPro" id="IPR027267">
    <property type="entry name" value="AH/BAR_dom_sf"/>
</dbReference>
<dbReference type="RefSeq" id="XP_015662370.1">
    <property type="nucleotide sequence ID" value="XM_015798892.1"/>
</dbReference>
<accession>A0A0N0DYA6</accession>
<dbReference type="EMBL" id="LGTL01000003">
    <property type="protein sequence ID" value="KPA83928.1"/>
    <property type="molecule type" value="Genomic_DNA"/>
</dbReference>
<dbReference type="PANTHER" id="PTHR38148">
    <property type="entry name" value="BAR DOMAIN-CONTAINING PROTEIN"/>
    <property type="match status" value="1"/>
</dbReference>
<name>A0A0N0DYA6_LEPPY</name>
<comment type="caution">
    <text evidence="3">The sequence shown here is derived from an EMBL/GenBank/DDBJ whole genome shotgun (WGS) entry which is preliminary data.</text>
</comment>
<organism evidence="3 4">
    <name type="scientific">Leptomonas pyrrhocoris</name>
    <name type="common">Firebug parasite</name>
    <dbReference type="NCBI Taxonomy" id="157538"/>
    <lineage>
        <taxon>Eukaryota</taxon>
        <taxon>Discoba</taxon>
        <taxon>Euglenozoa</taxon>
        <taxon>Kinetoplastea</taxon>
        <taxon>Metakinetoplastina</taxon>
        <taxon>Trypanosomatida</taxon>
        <taxon>Trypanosomatidae</taxon>
        <taxon>Leishmaniinae</taxon>
        <taxon>Leptomonas</taxon>
    </lineage>
</organism>
<dbReference type="Proteomes" id="UP000037923">
    <property type="component" value="Unassembled WGS sequence"/>
</dbReference>
<gene>
    <name evidence="3" type="ORF">ABB37_02091</name>
</gene>
<evidence type="ECO:0000256" key="2">
    <source>
        <dbReference type="SAM" id="MobiDB-lite"/>
    </source>
</evidence>
<feature type="compositionally biased region" description="Basic and acidic residues" evidence="2">
    <location>
        <begin position="74"/>
        <end position="85"/>
    </location>
</feature>
<evidence type="ECO:0000256" key="1">
    <source>
        <dbReference type="SAM" id="Coils"/>
    </source>
</evidence>
<keyword evidence="4" id="KW-1185">Reference proteome</keyword>
<feature type="coiled-coil region" evidence="1">
    <location>
        <begin position="114"/>
        <end position="141"/>
    </location>
</feature>
<feature type="region of interest" description="Disordered" evidence="2">
    <location>
        <begin position="74"/>
        <end position="94"/>
    </location>
</feature>
<protein>
    <recommendedName>
        <fullName evidence="5">BAR domain-containing protein</fullName>
    </recommendedName>
</protein>
<dbReference type="PANTHER" id="PTHR38148:SF3">
    <property type="entry name" value="BAR DOMAIN-CONTAINING PROTEIN"/>
    <property type="match status" value="1"/>
</dbReference>
<dbReference type="Gene3D" id="1.20.1270.60">
    <property type="entry name" value="Arfaptin homology (AH) domain/BAR domain"/>
    <property type="match status" value="1"/>
</dbReference>
<dbReference type="OrthoDB" id="264958at2759"/>
<evidence type="ECO:0008006" key="5">
    <source>
        <dbReference type="Google" id="ProtNLM"/>
    </source>
</evidence>
<dbReference type="AlphaFoldDB" id="A0A0N0DYA6"/>
<reference evidence="3 4" key="1">
    <citation type="submission" date="2015-07" db="EMBL/GenBank/DDBJ databases">
        <title>High-quality genome of monoxenous trypanosomatid Leptomonas pyrrhocoris.</title>
        <authorList>
            <person name="Flegontov P."/>
            <person name="Butenko A."/>
            <person name="Firsov S."/>
            <person name="Vlcek C."/>
            <person name="Logacheva M.D."/>
            <person name="Field M."/>
            <person name="Filatov D."/>
            <person name="Flegontova O."/>
            <person name="Gerasimov E."/>
            <person name="Jackson A.P."/>
            <person name="Kelly S."/>
            <person name="Opperdoes F."/>
            <person name="O'Reilly A."/>
            <person name="Votypka J."/>
            <person name="Yurchenko V."/>
            <person name="Lukes J."/>
        </authorList>
    </citation>
    <scope>NUCLEOTIDE SEQUENCE [LARGE SCALE GENOMIC DNA]</scope>
    <source>
        <strain evidence="3">H10</strain>
    </source>
</reference>
<dbReference type="EMBL" id="LGTL01000003">
    <property type="protein sequence ID" value="KPA83930.1"/>
    <property type="molecule type" value="Genomic_DNA"/>
</dbReference>
<dbReference type="EMBL" id="LGTL01000003">
    <property type="protein sequence ID" value="KPA83929.1"/>
    <property type="molecule type" value="Genomic_DNA"/>
</dbReference>
<dbReference type="VEuPathDB" id="TriTrypDB:LpyrH10_03_2420"/>
<keyword evidence="1" id="KW-0175">Coiled coil</keyword>
<dbReference type="OMA" id="THACASY"/>
<dbReference type="GeneID" id="26902386"/>
<dbReference type="RefSeq" id="XP_015662368.1">
    <property type="nucleotide sequence ID" value="XM_015798890.1"/>
</dbReference>
<proteinExistence type="predicted"/>
<dbReference type="RefSeq" id="XP_015662367.1">
    <property type="nucleotide sequence ID" value="XM_015798889.1"/>
</dbReference>
<dbReference type="EMBL" id="LGTL01000003">
    <property type="protein sequence ID" value="KPA83931.1"/>
    <property type="molecule type" value="Genomic_DNA"/>
</dbReference>
<sequence length="232" mass="25940">MPKSDPSDENSVLIKKLKHACATYDTASKKYLAAVKELDTAMESIAIAIRELAQGEESPDLREKADRLCSSVDRHMAGQGGDHRGGSKSQRASANLSVSGADTYTFVTYMNDFTREISAAIDELKESVKKAEKSRSTYEEVTSKYNKRRTAVSEMETKLAKKNQGISDNPKFNKKVAERDEAKITLDAETQRYNHVYSDLLQQRSKTLQRVIAGLDKYSTKYYNSLSKTISS</sequence>
<evidence type="ECO:0000313" key="4">
    <source>
        <dbReference type="Proteomes" id="UP000037923"/>
    </source>
</evidence>
<evidence type="ECO:0000313" key="3">
    <source>
        <dbReference type="EMBL" id="KPA83928.1"/>
    </source>
</evidence>
<dbReference type="RefSeq" id="XP_015662369.1">
    <property type="nucleotide sequence ID" value="XM_015798891.1"/>
</dbReference>